<name>A0A146LHA2_LYGHE</name>
<dbReference type="AlphaFoldDB" id="A0A146LHA2"/>
<protein>
    <submittedName>
        <fullName evidence="1">Uncharacterized protein</fullName>
    </submittedName>
</protein>
<dbReference type="EMBL" id="GDHC01011720">
    <property type="protein sequence ID" value="JAQ06909.1"/>
    <property type="molecule type" value="Transcribed_RNA"/>
</dbReference>
<accession>A0A146LHA2</accession>
<reference evidence="1" key="1">
    <citation type="journal article" date="2016" name="Gigascience">
        <title>De novo construction of an expanded transcriptome assembly for the western tarnished plant bug, Lygus hesperus.</title>
        <authorList>
            <person name="Tassone E.E."/>
            <person name="Geib S.M."/>
            <person name="Hall B."/>
            <person name="Fabrick J.A."/>
            <person name="Brent C.S."/>
            <person name="Hull J.J."/>
        </authorList>
    </citation>
    <scope>NUCLEOTIDE SEQUENCE</scope>
</reference>
<organism evidence="1">
    <name type="scientific">Lygus hesperus</name>
    <name type="common">Western plant bug</name>
    <dbReference type="NCBI Taxonomy" id="30085"/>
    <lineage>
        <taxon>Eukaryota</taxon>
        <taxon>Metazoa</taxon>
        <taxon>Ecdysozoa</taxon>
        <taxon>Arthropoda</taxon>
        <taxon>Hexapoda</taxon>
        <taxon>Insecta</taxon>
        <taxon>Pterygota</taxon>
        <taxon>Neoptera</taxon>
        <taxon>Paraneoptera</taxon>
        <taxon>Hemiptera</taxon>
        <taxon>Heteroptera</taxon>
        <taxon>Panheteroptera</taxon>
        <taxon>Cimicomorpha</taxon>
        <taxon>Miridae</taxon>
        <taxon>Mirini</taxon>
        <taxon>Lygus</taxon>
    </lineage>
</organism>
<sequence length="1189" mass="136629">MGETMEIGETMEMGVVSELHQLSEKKTKLSETFKDFSLFVRSRHAEIRRNITYILDAFHPAGSVGKIFKVKLIDKYGQASHVVQLLQCDDTFYIAQALKCTWFFKEIDDPAGFVSNIVPTLSLVTRIKVINKYSSHLNSKDGDVLYQEMKKRYGIKSAIALLPCCGDKFIRNELPNVRIYLPPNITLALYKKHPSLTTEYIKYLGDTSKSKKRKDCPLDPYESTYIKLSQNDLSSFIDLYENPDVQVPYMHLGRRPTKKLLKADADKILEKYRDYSRILADKTFFKRLSLGQFKKLLVASLFPSKMSEFCSGSREVERALKFVKEVHHSNLILSAFKEKYKVDMSSDEVLHELDESWIKYLPVDAKHKWLENKISEATDVTDQASFLSKLPVSNCMPKLKKLIQSQSDPKVRTAIVRCMFDTIKINEDSSGIKDLFAYLVKRFRNEIPQFRDAVRSKMSKFENLYLGVDDWTPIDDFINIIKLNGEASYKNDLRLVFKYQIQNAFSGNADLEVVMKNYLEFEMCESSDLSSDVVSVCQDLPCHKPYLEWLIRETPKMKWTEQNSKLDFSFEIFVSSSKYNKDQEGDLIEIPDWILGCLESALNSENTAKWKKDSILRTIKKYQIPRFQKYISNRFPDSVVELCRLLRQEPDTILQHIQKIVETTLASSHESYRDFFKKCRMYDSFGIASELTNQCHKILVNDPDSTSIYKQSNAVRVMALLLHPEEYVKVISQYAPDEKHIEKYTEEVKEKFELQKAVCASFVDISAPLEMLPVIRKFAVGDFLKLIIGSLVRSCLNVPETKMLSLLEEWINCPVSLRKHFLRLMNDLAPTDYRVKMCTDIFKTEKNVSLRLLLFTMIRKSFLEIPGDDTFAIYKSVISQLTIEDEEALKMLIDIDGFEDVYISPYLELLWQLVDTQFGKVLKDGKTAIRLLVNKDVLLVLSDAFCDTLVIDEMTSTLPSELPRTVLMYLLFAPSFDVQQSRLDKVKAIVGPLIKTLWDEPGYGGGPVFPIRVVVRRIVKSICDLSFICDDSISLNPVQLLTGLRTFLSSIINSHDMLVEELAIDSTIQLRNQRHLWSLSDDGKMAKAVAPIFKSYVDQWGSTFGYSLVQALSELAPVESELVLASELLSDPKPNQMYQLLAIAILKDRRTSEPDIPTYKTFIMQLSQSEHPSVRVAANEFFHSLSFNI</sequence>
<proteinExistence type="predicted"/>
<gene>
    <name evidence="1" type="ORF">g.87130</name>
</gene>
<evidence type="ECO:0000313" key="1">
    <source>
        <dbReference type="EMBL" id="JAQ06909.1"/>
    </source>
</evidence>